<feature type="region of interest" description="Disordered" evidence="1">
    <location>
        <begin position="519"/>
        <end position="558"/>
    </location>
</feature>
<dbReference type="Gene3D" id="1.25.40.90">
    <property type="match status" value="1"/>
</dbReference>
<feature type="domain" description="CID" evidence="2">
    <location>
        <begin position="6"/>
        <end position="144"/>
    </location>
</feature>
<name>A0A5N6Z1D3_9EURO</name>
<dbReference type="PANTHER" id="PTHR15921">
    <property type="entry name" value="PRE-MRNA CLEAVAGE COMPLEX II"/>
    <property type="match status" value="1"/>
</dbReference>
<dbReference type="GO" id="GO:0005737">
    <property type="term" value="C:cytoplasm"/>
    <property type="evidence" value="ECO:0007669"/>
    <property type="project" value="TreeGrafter"/>
</dbReference>
<dbReference type="Pfam" id="PF04818">
    <property type="entry name" value="CID"/>
    <property type="match status" value="1"/>
</dbReference>
<dbReference type="CDD" id="cd16982">
    <property type="entry name" value="CID_Pcf11"/>
    <property type="match status" value="1"/>
</dbReference>
<keyword evidence="4" id="KW-1185">Reference proteome</keyword>
<dbReference type="InterPro" id="IPR045154">
    <property type="entry name" value="PCF11-like"/>
</dbReference>
<dbReference type="InterPro" id="IPR047415">
    <property type="entry name" value="Pcf11_CID"/>
</dbReference>
<dbReference type="GO" id="GO:0003729">
    <property type="term" value="F:mRNA binding"/>
    <property type="evidence" value="ECO:0007669"/>
    <property type="project" value="InterPro"/>
</dbReference>
<dbReference type="InterPro" id="IPR021605">
    <property type="entry name" value="Pcf11_Clp1-ID"/>
</dbReference>
<evidence type="ECO:0000313" key="3">
    <source>
        <dbReference type="EMBL" id="KAE8350746.1"/>
    </source>
</evidence>
<dbReference type="FunFam" id="1.25.40.90:FF:000016">
    <property type="entry name" value="mRNA cleavage factor complex component Pcf11"/>
    <property type="match status" value="1"/>
</dbReference>
<dbReference type="SUPFAM" id="SSF48464">
    <property type="entry name" value="ENTH/VHS domain"/>
    <property type="match status" value="1"/>
</dbReference>
<evidence type="ECO:0000313" key="4">
    <source>
        <dbReference type="Proteomes" id="UP000327118"/>
    </source>
</evidence>
<feature type="region of interest" description="Disordered" evidence="1">
    <location>
        <begin position="343"/>
        <end position="373"/>
    </location>
</feature>
<dbReference type="Pfam" id="PF11526">
    <property type="entry name" value="Pfc11_Clp1_ID"/>
    <property type="match status" value="1"/>
</dbReference>
<accession>A0A5N6Z1D3</accession>
<evidence type="ECO:0000256" key="1">
    <source>
        <dbReference type="SAM" id="MobiDB-lite"/>
    </source>
</evidence>
<gene>
    <name evidence="3" type="ORF">BDV28DRAFT_150630</name>
</gene>
<dbReference type="SMART" id="SM00582">
    <property type="entry name" value="RPR"/>
    <property type="match status" value="1"/>
</dbReference>
<dbReference type="Pfam" id="PF21936">
    <property type="entry name" value="Pcf11_C"/>
    <property type="match status" value="1"/>
</dbReference>
<feature type="region of interest" description="Disordered" evidence="1">
    <location>
        <begin position="608"/>
        <end position="650"/>
    </location>
</feature>
<dbReference type="InterPro" id="IPR054127">
    <property type="entry name" value="Pcf11_C"/>
</dbReference>
<dbReference type="GO" id="GO:0005849">
    <property type="term" value="C:mRNA cleavage factor complex"/>
    <property type="evidence" value="ECO:0007669"/>
    <property type="project" value="InterPro"/>
</dbReference>
<evidence type="ECO:0000259" key="2">
    <source>
        <dbReference type="PROSITE" id="PS51391"/>
    </source>
</evidence>
<sequence length="650" mass="71102">MSSGLASDEVAEDYKNSLEDLTTNDRFQISNLTVIAKENTEHAMAISRVLENHIRTTPPVQKLPALYVVDSIVKNVGTPYTLFLGRNMYQTFMNAYTLVDSQTRRKLDEMLKTWKEPVPGSLDTRPVFPPEITRSIESALIKARTAALQQQQARSQQEVLTRGRVGTPPGWASNSPTPQNPARYPPSTTSTPPMLYHRNGGPGHGFPSADPRSTPTPQLQQQPDVDLSALNRDIEVLITAARSDFANNPLDPSIQQRLKALLDLQGILQRQELTQEQLKLVRDQVSALAPKPAITVPPTLAPVIQAVSTPSMAIPPVQAMSQPLQQLLNPGTLAELIKTTAVRQQPTPPPQAQNILPQVPSSATPQPPVTSNPENPLIAALRARGLLPSASATPTTSATPPSNLASGFPFIVPGQVRYTPPVPTPQAIETSNVQVNVQMNTASIKIPRNVLIATLYESKSNRCGTCGRRFFVTDDGKGKKARHLDWHFRTNQRMAEAAKRAQNRSWYVDERDWIKSREVGDDEGLVETETSGEGTTGSDGGSAKKGPPKQWIRAPNDATLRNTPCPICQEKFESTWSEDVQDWIWQDAVKVGNRVYHASCYAEVTKDGPTPAHRVTPSGRTGTPDSILGKRKAEGADYPGQNVRVKTESG</sequence>
<dbReference type="GO" id="GO:0000993">
    <property type="term" value="F:RNA polymerase II complex binding"/>
    <property type="evidence" value="ECO:0007669"/>
    <property type="project" value="InterPro"/>
</dbReference>
<dbReference type="GO" id="GO:0006369">
    <property type="term" value="P:termination of RNA polymerase II transcription"/>
    <property type="evidence" value="ECO:0007669"/>
    <property type="project" value="InterPro"/>
</dbReference>
<dbReference type="InterPro" id="IPR008942">
    <property type="entry name" value="ENTH_VHS"/>
</dbReference>
<feature type="compositionally biased region" description="Polar residues" evidence="1">
    <location>
        <begin position="211"/>
        <end position="222"/>
    </location>
</feature>
<dbReference type="OrthoDB" id="2129491at2759"/>
<dbReference type="InterPro" id="IPR006569">
    <property type="entry name" value="CID_dom"/>
</dbReference>
<feature type="region of interest" description="Disordered" evidence="1">
    <location>
        <begin position="147"/>
        <end position="222"/>
    </location>
</feature>
<organism evidence="3 4">
    <name type="scientific">Aspergillus coremiiformis</name>
    <dbReference type="NCBI Taxonomy" id="138285"/>
    <lineage>
        <taxon>Eukaryota</taxon>
        <taxon>Fungi</taxon>
        <taxon>Dikarya</taxon>
        <taxon>Ascomycota</taxon>
        <taxon>Pezizomycotina</taxon>
        <taxon>Eurotiomycetes</taxon>
        <taxon>Eurotiomycetidae</taxon>
        <taxon>Eurotiales</taxon>
        <taxon>Aspergillaceae</taxon>
        <taxon>Aspergillus</taxon>
        <taxon>Aspergillus subgen. Circumdati</taxon>
    </lineage>
</organism>
<protein>
    <recommendedName>
        <fullName evidence="2">CID domain-containing protein</fullName>
    </recommendedName>
</protein>
<dbReference type="Proteomes" id="UP000327118">
    <property type="component" value="Unassembled WGS sequence"/>
</dbReference>
<feature type="compositionally biased region" description="Polar residues" evidence="1">
    <location>
        <begin position="352"/>
        <end position="364"/>
    </location>
</feature>
<dbReference type="GO" id="GO:0031124">
    <property type="term" value="P:mRNA 3'-end processing"/>
    <property type="evidence" value="ECO:0007669"/>
    <property type="project" value="InterPro"/>
</dbReference>
<dbReference type="PANTHER" id="PTHR15921:SF3">
    <property type="entry name" value="PRE-MRNA CLEAVAGE COMPLEX 2 PROTEIN PCF11"/>
    <property type="match status" value="1"/>
</dbReference>
<dbReference type="PROSITE" id="PS51391">
    <property type="entry name" value="CID"/>
    <property type="match status" value="1"/>
</dbReference>
<proteinExistence type="predicted"/>
<dbReference type="AlphaFoldDB" id="A0A5N6Z1D3"/>
<feature type="compositionally biased region" description="Low complexity" evidence="1">
    <location>
        <begin position="147"/>
        <end position="157"/>
    </location>
</feature>
<reference evidence="4" key="1">
    <citation type="submission" date="2019-04" db="EMBL/GenBank/DDBJ databases">
        <title>Friends and foes A comparative genomics studyof 23 Aspergillus species from section Flavi.</title>
        <authorList>
            <consortium name="DOE Joint Genome Institute"/>
            <person name="Kjaerbolling I."/>
            <person name="Vesth T."/>
            <person name="Frisvad J.C."/>
            <person name="Nybo J.L."/>
            <person name="Theobald S."/>
            <person name="Kildgaard S."/>
            <person name="Isbrandt T."/>
            <person name="Kuo A."/>
            <person name="Sato A."/>
            <person name="Lyhne E.K."/>
            <person name="Kogle M.E."/>
            <person name="Wiebenga A."/>
            <person name="Kun R.S."/>
            <person name="Lubbers R.J."/>
            <person name="Makela M.R."/>
            <person name="Barry K."/>
            <person name="Chovatia M."/>
            <person name="Clum A."/>
            <person name="Daum C."/>
            <person name="Haridas S."/>
            <person name="He G."/>
            <person name="LaButti K."/>
            <person name="Lipzen A."/>
            <person name="Mondo S."/>
            <person name="Riley R."/>
            <person name="Salamov A."/>
            <person name="Simmons B.A."/>
            <person name="Magnuson J.K."/>
            <person name="Henrissat B."/>
            <person name="Mortensen U.H."/>
            <person name="Larsen T.O."/>
            <person name="Devries R.P."/>
            <person name="Grigoriev I.V."/>
            <person name="Machida M."/>
            <person name="Baker S.E."/>
            <person name="Andersen M.R."/>
        </authorList>
    </citation>
    <scope>NUCLEOTIDE SEQUENCE [LARGE SCALE GENOMIC DNA]</scope>
    <source>
        <strain evidence="4">CBS 553.77</strain>
    </source>
</reference>
<dbReference type="EMBL" id="ML739206">
    <property type="protein sequence ID" value="KAE8350746.1"/>
    <property type="molecule type" value="Genomic_DNA"/>
</dbReference>